<dbReference type="EMBL" id="JAEHFL010000005">
    <property type="protein sequence ID" value="MBK3427728.1"/>
    <property type="molecule type" value="Genomic_DNA"/>
</dbReference>
<name>A0A8I1I1J7_9CORY</name>
<evidence type="ECO:0000313" key="2">
    <source>
        <dbReference type="EMBL" id="MBK3427728.1"/>
    </source>
</evidence>
<organism evidence="2 3">
    <name type="scientific">Corynebacterium tuberculostearicum</name>
    <dbReference type="NCBI Taxonomy" id="38304"/>
    <lineage>
        <taxon>Bacteria</taxon>
        <taxon>Bacillati</taxon>
        <taxon>Actinomycetota</taxon>
        <taxon>Actinomycetes</taxon>
        <taxon>Mycobacteriales</taxon>
        <taxon>Corynebacteriaceae</taxon>
        <taxon>Corynebacterium</taxon>
    </lineage>
</organism>
<reference evidence="2 3" key="1">
    <citation type="submission" date="2020-12" db="EMBL/GenBank/DDBJ databases">
        <title>Draft genome sequence of the commensal strain Corynebacterium tuberculostearicum MFP09/CIP 102622 isolated from human skin.</title>
        <authorList>
            <person name="Boukerb A.M."/>
            <person name="Janvier X."/>
            <person name="Feuilloley M.G.J."/>
            <person name="Groboillot A."/>
        </authorList>
    </citation>
    <scope>NUCLEOTIDE SEQUENCE [LARGE SCALE GENOMIC DNA]</scope>
    <source>
        <strain evidence="2 3">CIP 102622</strain>
    </source>
</reference>
<accession>A0A8I1I1J7</accession>
<feature type="compositionally biased region" description="Basic and acidic residues" evidence="1">
    <location>
        <begin position="46"/>
        <end position="58"/>
    </location>
</feature>
<protein>
    <submittedName>
        <fullName evidence="2">Uncharacterized protein</fullName>
    </submittedName>
</protein>
<sequence length="58" mass="5969">MFDSLADLSSAIDFEALIKGIKGLIEASSESNTDSEGLSSVFEGLSSKDDAEAAAEAK</sequence>
<feature type="compositionally biased region" description="Polar residues" evidence="1">
    <location>
        <begin position="28"/>
        <end position="38"/>
    </location>
</feature>
<dbReference type="Proteomes" id="UP000603369">
    <property type="component" value="Unassembled WGS sequence"/>
</dbReference>
<evidence type="ECO:0000313" key="3">
    <source>
        <dbReference type="Proteomes" id="UP000603369"/>
    </source>
</evidence>
<dbReference type="RefSeq" id="WP_005329347.1">
    <property type="nucleotide sequence ID" value="NZ_CP073092.1"/>
</dbReference>
<dbReference type="AlphaFoldDB" id="A0A8I1I1J7"/>
<comment type="caution">
    <text evidence="2">The sequence shown here is derived from an EMBL/GenBank/DDBJ whole genome shotgun (WGS) entry which is preliminary data.</text>
</comment>
<evidence type="ECO:0000256" key="1">
    <source>
        <dbReference type="SAM" id="MobiDB-lite"/>
    </source>
</evidence>
<proteinExistence type="predicted"/>
<keyword evidence="3" id="KW-1185">Reference proteome</keyword>
<feature type="region of interest" description="Disordered" evidence="1">
    <location>
        <begin position="27"/>
        <end position="58"/>
    </location>
</feature>
<gene>
    <name evidence="2" type="ORF">JDP02_04250</name>
</gene>